<dbReference type="InterPro" id="IPR005829">
    <property type="entry name" value="Sugar_transporter_CS"/>
</dbReference>
<comment type="subcellular location">
    <subcellularLocation>
        <location evidence="1">Cell membrane</location>
        <topology evidence="1">Multi-pass membrane protein</topology>
    </subcellularLocation>
</comment>
<feature type="transmembrane region" description="Helical" evidence="9">
    <location>
        <begin position="394"/>
        <end position="415"/>
    </location>
</feature>
<keyword evidence="3" id="KW-0813">Transport</keyword>
<dbReference type="InterPro" id="IPR011701">
    <property type="entry name" value="MFS"/>
</dbReference>
<evidence type="ECO:0000259" key="10">
    <source>
        <dbReference type="PROSITE" id="PS50850"/>
    </source>
</evidence>
<feature type="transmembrane region" description="Helical" evidence="9">
    <location>
        <begin position="131"/>
        <end position="151"/>
    </location>
</feature>
<organism evidence="11 12">
    <name type="scientific">Gryllotalpicola daejeonensis</name>
    <dbReference type="NCBI Taxonomy" id="993087"/>
    <lineage>
        <taxon>Bacteria</taxon>
        <taxon>Bacillati</taxon>
        <taxon>Actinomycetota</taxon>
        <taxon>Actinomycetes</taxon>
        <taxon>Micrococcales</taxon>
        <taxon>Microbacteriaceae</taxon>
        <taxon>Gryllotalpicola</taxon>
    </lineage>
</organism>
<dbReference type="InterPro" id="IPR004812">
    <property type="entry name" value="Efflux_drug-R_Bcr/CmlA"/>
</dbReference>
<dbReference type="SUPFAM" id="SSF103473">
    <property type="entry name" value="MFS general substrate transporter"/>
    <property type="match status" value="1"/>
</dbReference>
<dbReference type="EMBL" id="BAABBV010000002">
    <property type="protein sequence ID" value="GAA4166552.1"/>
    <property type="molecule type" value="Genomic_DNA"/>
</dbReference>
<keyword evidence="12" id="KW-1185">Reference proteome</keyword>
<dbReference type="CDD" id="cd17320">
    <property type="entry name" value="MFS_MdfA_MDR_like"/>
    <property type="match status" value="1"/>
</dbReference>
<keyword evidence="5 9" id="KW-0812">Transmembrane</keyword>
<feature type="transmembrane region" description="Helical" evidence="9">
    <location>
        <begin position="70"/>
        <end position="89"/>
    </location>
</feature>
<feature type="transmembrane region" description="Helical" evidence="9">
    <location>
        <begin position="101"/>
        <end position="119"/>
    </location>
</feature>
<feature type="transmembrane region" description="Helical" evidence="9">
    <location>
        <begin position="190"/>
        <end position="210"/>
    </location>
</feature>
<feature type="region of interest" description="Disordered" evidence="8">
    <location>
        <begin position="1"/>
        <end position="25"/>
    </location>
</feature>
<comment type="caution">
    <text evidence="11">The sequence shown here is derived from an EMBL/GenBank/DDBJ whole genome shotgun (WGS) entry which is preliminary data.</text>
</comment>
<dbReference type="Proteomes" id="UP001415169">
    <property type="component" value="Unassembled WGS sequence"/>
</dbReference>
<evidence type="ECO:0000256" key="8">
    <source>
        <dbReference type="SAM" id="MobiDB-lite"/>
    </source>
</evidence>
<keyword evidence="4" id="KW-1003">Cell membrane</keyword>
<dbReference type="InterPro" id="IPR020846">
    <property type="entry name" value="MFS_dom"/>
</dbReference>
<dbReference type="NCBIfam" id="TIGR00710">
    <property type="entry name" value="efflux_Bcr_CflA"/>
    <property type="match status" value="1"/>
</dbReference>
<evidence type="ECO:0000256" key="6">
    <source>
        <dbReference type="ARBA" id="ARBA00022989"/>
    </source>
</evidence>
<feature type="transmembrane region" description="Helical" evidence="9">
    <location>
        <begin position="366"/>
        <end position="388"/>
    </location>
</feature>
<dbReference type="PROSITE" id="PS00216">
    <property type="entry name" value="SUGAR_TRANSPORT_1"/>
    <property type="match status" value="1"/>
</dbReference>
<feature type="transmembrane region" description="Helical" evidence="9">
    <location>
        <begin position="163"/>
        <end position="184"/>
    </location>
</feature>
<evidence type="ECO:0000256" key="3">
    <source>
        <dbReference type="ARBA" id="ARBA00022448"/>
    </source>
</evidence>
<dbReference type="InterPro" id="IPR036259">
    <property type="entry name" value="MFS_trans_sf"/>
</dbReference>
<feature type="transmembrane region" description="Helical" evidence="9">
    <location>
        <begin position="238"/>
        <end position="263"/>
    </location>
</feature>
<feature type="transmembrane region" description="Helical" evidence="9">
    <location>
        <begin position="305"/>
        <end position="325"/>
    </location>
</feature>
<evidence type="ECO:0000256" key="4">
    <source>
        <dbReference type="ARBA" id="ARBA00022475"/>
    </source>
</evidence>
<evidence type="ECO:0000256" key="9">
    <source>
        <dbReference type="SAM" id="Phobius"/>
    </source>
</evidence>
<dbReference type="Pfam" id="PF07690">
    <property type="entry name" value="MFS_1"/>
    <property type="match status" value="1"/>
</dbReference>
<dbReference type="PROSITE" id="PS50850">
    <property type="entry name" value="MFS"/>
    <property type="match status" value="1"/>
</dbReference>
<dbReference type="Gene3D" id="1.20.1720.10">
    <property type="entry name" value="Multidrug resistance protein D"/>
    <property type="match status" value="1"/>
</dbReference>
<protein>
    <submittedName>
        <fullName evidence="11">Multidrug effflux MFS transporter</fullName>
    </submittedName>
</protein>
<sequence>MTSTAPLDLTLSASDEPAPHRHPGDALSARQRLSYVLILGALTALGPFTMDTYLPSLPTLQVDLNTTTSLTQLTLTATTVGFGIGQLLVGPWSDRVGRRLPLILATSLHIVACLGAALAPNVEVLSVFRFLQGFGAAAGGVVAQAMVRDLFGGRPLVRMLSNLALVNGLAPVIAPVVGSQLLLIMPWRGIFWVLAAYGAFVVSCVALWIVETRPKSARGHSVHSTTRARYKAVLTDRIYIGIVLVGSMNFAGLFAYLSASTFLFQDLYSFSAQQYGLLFAVNSVGIIIGVQTAGRLSHRIGPQWILAWSTAVMLAASVVIVINSAAGLGEWGVMVPLWFFICACGFGFPTVGVLTMNSHPHEAGTAASLLGAFQFVLAGVVAPIVGLFHLTSGLPMGAIMVVTSTLSVLGLWLVVRPRTVPDIGH</sequence>
<proteinExistence type="inferred from homology"/>
<evidence type="ECO:0000256" key="7">
    <source>
        <dbReference type="ARBA" id="ARBA00023136"/>
    </source>
</evidence>
<evidence type="ECO:0000313" key="11">
    <source>
        <dbReference type="EMBL" id="GAA4166552.1"/>
    </source>
</evidence>
<comment type="similarity">
    <text evidence="2">Belongs to the major facilitator superfamily. Bcr/CmlA family.</text>
</comment>
<keyword evidence="7 9" id="KW-0472">Membrane</keyword>
<keyword evidence="6 9" id="KW-1133">Transmembrane helix</keyword>
<evidence type="ECO:0000313" key="12">
    <source>
        <dbReference type="Proteomes" id="UP001415169"/>
    </source>
</evidence>
<evidence type="ECO:0000256" key="1">
    <source>
        <dbReference type="ARBA" id="ARBA00004651"/>
    </source>
</evidence>
<feature type="transmembrane region" description="Helical" evidence="9">
    <location>
        <begin position="33"/>
        <end position="50"/>
    </location>
</feature>
<feature type="transmembrane region" description="Helical" evidence="9">
    <location>
        <begin position="275"/>
        <end position="293"/>
    </location>
</feature>
<evidence type="ECO:0000256" key="5">
    <source>
        <dbReference type="ARBA" id="ARBA00022692"/>
    </source>
</evidence>
<dbReference type="PANTHER" id="PTHR23502">
    <property type="entry name" value="MAJOR FACILITATOR SUPERFAMILY"/>
    <property type="match status" value="1"/>
</dbReference>
<feature type="transmembrane region" description="Helical" evidence="9">
    <location>
        <begin position="331"/>
        <end position="354"/>
    </location>
</feature>
<name>A0ABP7ZNW7_9MICO</name>
<gene>
    <name evidence="11" type="ORF">GCM10022286_31350</name>
</gene>
<reference evidence="11" key="1">
    <citation type="journal article" date="2014" name="Int. J. Syst. Evol. Microbiol.">
        <title>Complete genome of a new Firmicutes species belonging to the dominant human colonic microbiota ('Ruminococcus bicirculans') reveals two chromosomes and a selective capacity to utilize plant glucans.</title>
        <authorList>
            <consortium name="NISC Comparative Sequencing Program"/>
            <person name="Wegmann U."/>
            <person name="Louis P."/>
            <person name="Goesmann A."/>
            <person name="Henrissat B."/>
            <person name="Duncan S.H."/>
            <person name="Flint H.J."/>
        </authorList>
    </citation>
    <scope>NUCLEOTIDE SEQUENCE</scope>
    <source>
        <strain evidence="11">JCM 17590</strain>
    </source>
</reference>
<feature type="domain" description="Major facilitator superfamily (MFS) profile" evidence="10">
    <location>
        <begin position="32"/>
        <end position="422"/>
    </location>
</feature>
<dbReference type="PANTHER" id="PTHR23502:SF132">
    <property type="entry name" value="POLYAMINE TRANSPORTER 2-RELATED"/>
    <property type="match status" value="1"/>
</dbReference>
<evidence type="ECO:0000256" key="2">
    <source>
        <dbReference type="ARBA" id="ARBA00006236"/>
    </source>
</evidence>
<accession>A0ABP7ZNW7</accession>
<reference evidence="11" key="2">
    <citation type="submission" date="2023-12" db="EMBL/GenBank/DDBJ databases">
        <authorList>
            <person name="Sun Q."/>
            <person name="Inoue M."/>
        </authorList>
    </citation>
    <scope>NUCLEOTIDE SEQUENCE</scope>
    <source>
        <strain evidence="11">JCM 17590</strain>
    </source>
</reference>